<protein>
    <submittedName>
        <fullName evidence="1">Uncharacterized protein</fullName>
    </submittedName>
</protein>
<keyword evidence="2" id="KW-1185">Reference proteome</keyword>
<organism evidence="1 2">
    <name type="scientific">Salinomyces thailandicus</name>
    <dbReference type="NCBI Taxonomy" id="706561"/>
    <lineage>
        <taxon>Eukaryota</taxon>
        <taxon>Fungi</taxon>
        <taxon>Dikarya</taxon>
        <taxon>Ascomycota</taxon>
        <taxon>Pezizomycotina</taxon>
        <taxon>Dothideomycetes</taxon>
        <taxon>Dothideomycetidae</taxon>
        <taxon>Mycosphaerellales</taxon>
        <taxon>Teratosphaeriaceae</taxon>
        <taxon>Salinomyces</taxon>
    </lineage>
</organism>
<dbReference type="OrthoDB" id="426718at2759"/>
<sequence length="370" mass="42545">MLPRPPAHPPRLAAILRPRIGLVFGGLLCYRIALAASYSASRVPHPTLLLAAALDSTHDQAGNNISVNLVVASVAADNLAWTSHFPNSNINLIRYISDDPTAPYHPPAPKGREALMYLTYLNDFYDDLPDLSIFIHADEIQWHIEGTLLRNLSFALTQLDFQQVLDREYFNLRATWRAACPAWINTTKTFDDPDPKPEEPYMKEAWMGNFGPEDPVPETMGGPCCSQFAVSRTAIRRRPREQYARSQDWLLQTDWDDFTSGRVWEHLWPKLFKDVASDCEFRERYSLCQMYRLCFKSEEALVVYNDLWEEIERLKEQLNFFRATWAPGKARVARRRLWEVNAETEAQLRTAWELGSDANARADMLNLVHT</sequence>
<evidence type="ECO:0000313" key="1">
    <source>
        <dbReference type="EMBL" id="TKA29805.1"/>
    </source>
</evidence>
<dbReference type="Pfam" id="PF11913">
    <property type="entry name" value="DUF3431"/>
    <property type="match status" value="1"/>
</dbReference>
<dbReference type="AlphaFoldDB" id="A0A4U0U6I9"/>
<dbReference type="EMBL" id="NAJL01000013">
    <property type="protein sequence ID" value="TKA29805.1"/>
    <property type="molecule type" value="Genomic_DNA"/>
</dbReference>
<name>A0A4U0U6I9_9PEZI</name>
<dbReference type="PANTHER" id="PTHR37490">
    <property type="entry name" value="EXPRESSED PROTEIN"/>
    <property type="match status" value="1"/>
</dbReference>
<proteinExistence type="predicted"/>
<dbReference type="PANTHER" id="PTHR37490:SF3">
    <property type="entry name" value="DUF3431 DOMAIN CONTAINING PROTEIN"/>
    <property type="match status" value="1"/>
</dbReference>
<comment type="caution">
    <text evidence="1">The sequence shown here is derived from an EMBL/GenBank/DDBJ whole genome shotgun (WGS) entry which is preliminary data.</text>
</comment>
<gene>
    <name evidence="1" type="ORF">B0A50_03169</name>
</gene>
<dbReference type="InterPro" id="IPR021838">
    <property type="entry name" value="DUF3431"/>
</dbReference>
<accession>A0A4U0U6I9</accession>
<evidence type="ECO:0000313" key="2">
    <source>
        <dbReference type="Proteomes" id="UP000308549"/>
    </source>
</evidence>
<reference evidence="1 2" key="1">
    <citation type="submission" date="2017-03" db="EMBL/GenBank/DDBJ databases">
        <title>Genomes of endolithic fungi from Antarctica.</title>
        <authorList>
            <person name="Coleine C."/>
            <person name="Masonjones S."/>
            <person name="Stajich J.E."/>
        </authorList>
    </citation>
    <scope>NUCLEOTIDE SEQUENCE [LARGE SCALE GENOMIC DNA]</scope>
    <source>
        <strain evidence="1 2">CCFEE 6315</strain>
    </source>
</reference>
<dbReference type="Proteomes" id="UP000308549">
    <property type="component" value="Unassembled WGS sequence"/>
</dbReference>